<dbReference type="InterPro" id="IPR005546">
    <property type="entry name" value="Autotransporte_beta"/>
</dbReference>
<dbReference type="PROSITE" id="PS51208">
    <property type="entry name" value="AUTOTRANSPORTER"/>
    <property type="match status" value="1"/>
</dbReference>
<proteinExistence type="predicted"/>
<gene>
    <name evidence="2" type="ORF">ENKO_13680</name>
</gene>
<dbReference type="InterPro" id="IPR058034">
    <property type="entry name" value="BigA_beta"/>
</dbReference>
<reference evidence="2" key="1">
    <citation type="submission" date="2021-04" db="EMBL/GenBank/DDBJ databases">
        <title>Difference and commonality of drug resistance evolution in various bacteria. and drug sensitivity profiles.</title>
        <authorList>
            <person name="Maeda T."/>
            <person name="Shibai A."/>
            <person name="Kawada K."/>
            <person name="Kotani H."/>
            <person name="Tarusawa Y."/>
            <person name="Tanabe K."/>
            <person name="Furusawa C."/>
        </authorList>
    </citation>
    <scope>NUCLEOTIDE SEQUENCE</scope>
    <source>
        <strain evidence="2">JCM 8580</strain>
    </source>
</reference>
<dbReference type="Gene3D" id="2.40.128.130">
    <property type="entry name" value="Autotransporter beta-domain"/>
    <property type="match status" value="1"/>
</dbReference>
<dbReference type="EMBL" id="AP024590">
    <property type="protein sequence ID" value="BCU54774.1"/>
    <property type="molecule type" value="Genomic_DNA"/>
</dbReference>
<dbReference type="Pfam" id="PF25783">
    <property type="entry name" value="BigA_beta"/>
    <property type="match status" value="1"/>
</dbReference>
<evidence type="ECO:0000313" key="3">
    <source>
        <dbReference type="Proteomes" id="UP000682928"/>
    </source>
</evidence>
<evidence type="ECO:0000259" key="1">
    <source>
        <dbReference type="PROSITE" id="PS51208"/>
    </source>
</evidence>
<feature type="domain" description="Autotransporter" evidence="1">
    <location>
        <begin position="983"/>
        <end position="1287"/>
    </location>
</feature>
<evidence type="ECO:0000313" key="2">
    <source>
        <dbReference type="EMBL" id="BCU54774.1"/>
    </source>
</evidence>
<name>A0AA86J6Y8_9ENTR</name>
<protein>
    <recommendedName>
        <fullName evidence="1">Autotransporter domain-containing protein</fullName>
    </recommendedName>
</protein>
<sequence length="1287" mass="132335">MVVNKDQKSPLAADNFYNVSTGINVSGTNNTVMLDGHLQVIADSEKGDHTYAEADGSQEHINGVVVTGDNNRVNLTQGIQLTGETNAMGDTGTATANKRSGKGDTTVISVDGASSVYISGNTTIDGDFSAVGFAPSLKAKNGGYIELTKDSAFDTSGITALSDYGDDGINRYISVASVESGGSIVNNGSIISNDVMFVNVKDAGSQFTNNGTMTIRRTNKFGPSANPASSVMVENGGTATNKGTINAEIANKAASIDVQDYFGMAGDPWVFNVQNEDVQAMSARGAGSIIVNDTGATINVRGTGDGMVASQDATAINKGSIVMDSMWVAEGDSTSQSGVSTGRAIDYGVGMAVGSTNYGYNSANNTAINQGTITVKNAGVGMAAVGYTGNQVINQGTINLEQDENNDPTKPLVGMAVYNGGIAINDTTGVININAENGVAFYTDGNVNSRIINRGNIILGDGVPAEADNSGAVATLEFADGMTLNGITTLDKNTAILADSSVSNTGTIDGTAALNVDGTLSNQSTGVINAPVSVFGTLNNSGTINSSLVVDDSGNVVNSGNIKGGAVLWDTARITNTGGFTLGNSSDAKDAGRLDLKNNSMFENAAGGVVTGDNNKNAIHLNNNSTLKNDKGATMNFTASSTAAAVNIWGGTADFINDGIVNATGVGVVISQEYAGADKATFWNQDDGVVNFTATTSGQSAVTFANSNYAAINDGTMNISGNGAIGMKGSQNAQLVNNGTINLGSAGTTESGMVAMQLDAKATADAVIENNGAINIYAKGSYAFSKLGANGRIVNNGTVTLAGEGSGLIQQPDVALEGKGTGGNGTETHAATYTLPTDPTAAPKSTGLRSSISQYTIGTSASGSAGTLTASHVDIQDVNVDTGFTAGTAATSQTFNDVFVGEDIQGEQNITSASVVWTAEGQKDANGNVDVTMTKNAYADVAGDAGVNSVANALDAAYTSNALYTSLNLKTSAELSSALKQISGSKATGVSRDARILSNRFDMLADTAPVMNNGLAFNVVAKGDQRAELSNDTTYDMLALRQSLAFGGNQTLSMEYGIARLDGNGNAMSAGDNGVTGGYSQFFGLKHSLPLSEDGLSWDNALRYDVHNFDSNRAVRYGDVNKTANADTRQQYMEFRTEGSKAFKVQEGLTVAPFAGLKMRHTMEDGYSEKGAGDFNLNMSSSSETAVDAVVGLKLNYAGEDGWAATASLEGGPNLSYAKSNRTASLAGARGQTFSVEDDQQGGGVNGQAMAGVKYSAGDAQFTADAYQWQEDGVKDKGLMMNYKYTF</sequence>
<accession>A0AA86J6Y8</accession>
<dbReference type="Pfam" id="PF03797">
    <property type="entry name" value="Autotransporter"/>
    <property type="match status" value="1"/>
</dbReference>
<dbReference type="InterPro" id="IPR036709">
    <property type="entry name" value="Autotransporte_beta_dom_sf"/>
</dbReference>
<organism evidence="2 3">
    <name type="scientific">Enterobacter kobei</name>
    <dbReference type="NCBI Taxonomy" id="208224"/>
    <lineage>
        <taxon>Bacteria</taxon>
        <taxon>Pseudomonadati</taxon>
        <taxon>Pseudomonadota</taxon>
        <taxon>Gammaproteobacteria</taxon>
        <taxon>Enterobacterales</taxon>
        <taxon>Enterobacteriaceae</taxon>
        <taxon>Enterobacter</taxon>
        <taxon>Enterobacter cloacae complex</taxon>
    </lineage>
</organism>
<dbReference type="Proteomes" id="UP000682928">
    <property type="component" value="Chromosome"/>
</dbReference>
<dbReference type="SUPFAM" id="SSF103515">
    <property type="entry name" value="Autotransporter"/>
    <property type="match status" value="1"/>
</dbReference>